<dbReference type="Gene3D" id="1.20.1250.20">
    <property type="entry name" value="MFS general substrate transporter like domains"/>
    <property type="match status" value="2"/>
</dbReference>
<evidence type="ECO:0000256" key="1">
    <source>
        <dbReference type="ARBA" id="ARBA00004127"/>
    </source>
</evidence>
<protein>
    <submittedName>
        <fullName evidence="8">MFS transporter</fullName>
    </submittedName>
</protein>
<feature type="transmembrane region" description="Helical" evidence="6">
    <location>
        <begin position="196"/>
        <end position="215"/>
    </location>
</feature>
<feature type="transmembrane region" description="Helical" evidence="6">
    <location>
        <begin position="316"/>
        <end position="334"/>
    </location>
</feature>
<dbReference type="PANTHER" id="PTHR23519">
    <property type="entry name" value="AUTOPHAGY-RELATED PROTEIN 22"/>
    <property type="match status" value="1"/>
</dbReference>
<evidence type="ECO:0000313" key="9">
    <source>
        <dbReference type="Proteomes" id="UP000294325"/>
    </source>
</evidence>
<dbReference type="RefSeq" id="WP_134357467.1">
    <property type="nucleotide sequence ID" value="NZ_CP038033.1"/>
</dbReference>
<feature type="domain" description="Major facilitator superfamily (MFS) profile" evidence="7">
    <location>
        <begin position="1"/>
        <end position="429"/>
    </location>
</feature>
<dbReference type="Pfam" id="PF11700">
    <property type="entry name" value="ATG22"/>
    <property type="match status" value="1"/>
</dbReference>
<feature type="transmembrane region" description="Helical" evidence="6">
    <location>
        <begin position="92"/>
        <end position="110"/>
    </location>
</feature>
<feature type="transmembrane region" description="Helical" evidence="6">
    <location>
        <begin position="286"/>
        <end position="307"/>
    </location>
</feature>
<feature type="transmembrane region" description="Helical" evidence="6">
    <location>
        <begin position="20"/>
        <end position="46"/>
    </location>
</feature>
<dbReference type="KEGG" id="nwr:E3U44_07145"/>
<gene>
    <name evidence="8" type="ORF">E3U44_07145</name>
</gene>
<dbReference type="InterPro" id="IPR050495">
    <property type="entry name" value="ATG22/LtaA_families"/>
</dbReference>
<dbReference type="Proteomes" id="UP000294325">
    <property type="component" value="Chromosome"/>
</dbReference>
<dbReference type="GO" id="GO:0022857">
    <property type="term" value="F:transmembrane transporter activity"/>
    <property type="evidence" value="ECO:0007669"/>
    <property type="project" value="InterPro"/>
</dbReference>
<sequence length="435" mass="47128">MLPTRNGNQEKQGPASRRALLAWASYDWGNNAFATLIQTFIFAAYFTRQVAESEQQGTTLWGLTLGISGVLVAVSAPLLGAIADQAGRHKPWIALFTLLSVTATALLWFIRPTPEFVIPALILLGIGTLGSQIALLFYNALLPQLTTTERFGRWSGWGWSAGYAGGLLCLALAWFLLIREGAWLPLDPESAEPVRATFLLAAGWYLLFSLPLLLFTPDSPSKNKPARQAISDGLGQLRDTLRHIRHYRPVAHFLIARLIYSDGMATLFAMGGVYAAGTFGMEPREVLLFGIALNVTAGLGAASFAWITDRLGSRRTILVSLVGLIVPGTFILLVESTLLFWALGMVLGLFVGPVQSASRALMASLSPETLRREMFGFYALSGKATAFLGPLFVGGLTYLSGSQRVGMGMIIVYFVAGFVLLLLLLAGERKHDLES</sequence>
<feature type="transmembrane region" description="Helical" evidence="6">
    <location>
        <begin position="250"/>
        <end position="274"/>
    </location>
</feature>
<comment type="subcellular location">
    <subcellularLocation>
        <location evidence="1">Endomembrane system</location>
        <topology evidence="1">Multi-pass membrane protein</topology>
    </subcellularLocation>
</comment>
<dbReference type="AlphaFoldDB" id="A0A4P7BW72"/>
<feature type="transmembrane region" description="Helical" evidence="6">
    <location>
        <begin position="374"/>
        <end position="399"/>
    </location>
</feature>
<name>A0A4P7BW72_9GAMM</name>
<evidence type="ECO:0000313" key="8">
    <source>
        <dbReference type="EMBL" id="QBQ54308.1"/>
    </source>
</evidence>
<keyword evidence="9" id="KW-1185">Reference proteome</keyword>
<keyword evidence="5 6" id="KW-0472">Membrane</keyword>
<dbReference type="SUPFAM" id="SSF103473">
    <property type="entry name" value="MFS general substrate transporter"/>
    <property type="match status" value="1"/>
</dbReference>
<dbReference type="InterPro" id="IPR020846">
    <property type="entry name" value="MFS_dom"/>
</dbReference>
<feature type="transmembrane region" description="Helical" evidence="6">
    <location>
        <begin position="154"/>
        <end position="176"/>
    </location>
</feature>
<evidence type="ECO:0000256" key="2">
    <source>
        <dbReference type="ARBA" id="ARBA00022448"/>
    </source>
</evidence>
<organism evidence="8 9">
    <name type="scientific">Nitrosococcus wardiae</name>
    <dbReference type="NCBI Taxonomy" id="1814290"/>
    <lineage>
        <taxon>Bacteria</taxon>
        <taxon>Pseudomonadati</taxon>
        <taxon>Pseudomonadota</taxon>
        <taxon>Gammaproteobacteria</taxon>
        <taxon>Chromatiales</taxon>
        <taxon>Chromatiaceae</taxon>
        <taxon>Nitrosococcus</taxon>
    </lineage>
</organism>
<dbReference type="InterPro" id="IPR024671">
    <property type="entry name" value="Atg22-like"/>
</dbReference>
<keyword evidence="2" id="KW-0813">Transport</keyword>
<dbReference type="PROSITE" id="PS50850">
    <property type="entry name" value="MFS"/>
    <property type="match status" value="1"/>
</dbReference>
<evidence type="ECO:0000256" key="4">
    <source>
        <dbReference type="ARBA" id="ARBA00022989"/>
    </source>
</evidence>
<reference evidence="8 9" key="1">
    <citation type="submission" date="2019-03" db="EMBL/GenBank/DDBJ databases">
        <title>The genome sequence of Nitrosococcus wardiae strain D1FHST reveals the archetypal metabolic capacity of ammonia-oxidizing Gammaproteobacteria.</title>
        <authorList>
            <person name="Wang L."/>
            <person name="Lim C.K."/>
            <person name="Hanson T.E."/>
            <person name="Dang H."/>
            <person name="Klotz M.G."/>
        </authorList>
    </citation>
    <scope>NUCLEOTIDE SEQUENCE [LARGE SCALE GENOMIC DNA]</scope>
    <source>
        <strain evidence="8 9">D1FHS</strain>
    </source>
</reference>
<evidence type="ECO:0000256" key="5">
    <source>
        <dbReference type="ARBA" id="ARBA00023136"/>
    </source>
</evidence>
<evidence type="ECO:0000256" key="6">
    <source>
        <dbReference type="SAM" id="Phobius"/>
    </source>
</evidence>
<feature type="transmembrane region" description="Helical" evidence="6">
    <location>
        <begin position="405"/>
        <end position="426"/>
    </location>
</feature>
<feature type="transmembrane region" description="Helical" evidence="6">
    <location>
        <begin position="58"/>
        <end position="80"/>
    </location>
</feature>
<accession>A0A4P7BW72</accession>
<keyword evidence="4 6" id="KW-1133">Transmembrane helix</keyword>
<dbReference type="GO" id="GO:0012505">
    <property type="term" value="C:endomembrane system"/>
    <property type="evidence" value="ECO:0007669"/>
    <property type="project" value="UniProtKB-SubCell"/>
</dbReference>
<dbReference type="EMBL" id="CP038033">
    <property type="protein sequence ID" value="QBQ54308.1"/>
    <property type="molecule type" value="Genomic_DNA"/>
</dbReference>
<dbReference type="InterPro" id="IPR036259">
    <property type="entry name" value="MFS_trans_sf"/>
</dbReference>
<feature type="transmembrane region" description="Helical" evidence="6">
    <location>
        <begin position="340"/>
        <end position="362"/>
    </location>
</feature>
<evidence type="ECO:0000256" key="3">
    <source>
        <dbReference type="ARBA" id="ARBA00022692"/>
    </source>
</evidence>
<proteinExistence type="predicted"/>
<evidence type="ECO:0000259" key="7">
    <source>
        <dbReference type="PROSITE" id="PS50850"/>
    </source>
</evidence>
<dbReference type="PANTHER" id="PTHR23519:SF1">
    <property type="entry name" value="AUTOPHAGY-RELATED PROTEIN 22"/>
    <property type="match status" value="1"/>
</dbReference>
<feature type="transmembrane region" description="Helical" evidence="6">
    <location>
        <begin position="116"/>
        <end position="142"/>
    </location>
</feature>
<keyword evidence="3 6" id="KW-0812">Transmembrane</keyword>
<dbReference type="OrthoDB" id="9768783at2"/>